<dbReference type="Gene3D" id="3.100.10.10">
    <property type="match status" value="1"/>
</dbReference>
<evidence type="ECO:0000256" key="4">
    <source>
        <dbReference type="SAM" id="MobiDB-lite"/>
    </source>
</evidence>
<evidence type="ECO:0000313" key="7">
    <source>
        <dbReference type="Proteomes" id="UP000245207"/>
    </source>
</evidence>
<dbReference type="InterPro" id="IPR036227">
    <property type="entry name" value="Ribosomal_uL15/eL18_sf"/>
</dbReference>
<keyword evidence="2 6" id="KW-0689">Ribosomal protein</keyword>
<dbReference type="InterPro" id="IPR000039">
    <property type="entry name" value="Ribosomal_eL18"/>
</dbReference>
<comment type="caution">
    <text evidence="6">The sequence shown here is derived from an EMBL/GenBank/DDBJ whole genome shotgun (WGS) entry which is preliminary data.</text>
</comment>
<sequence>MAQLLQQAKQSIKTKNNVSAKEMSMKKESGSWLVQKRLLPTFDTHPLSVGFALLDCVWCKQDDKIVVVVETVTDDPGVDEIPCMMVTTLRFIETARAWIKKAGGVCFAFDQLALRAPLGQNTVLLRGPKNCCEVNRHFGKPPGVPHSHTKPYMR</sequence>
<dbReference type="PANTHER" id="PTHR10934">
    <property type="entry name" value="60S RIBOSOMAL PROTEIN L18"/>
    <property type="match status" value="1"/>
</dbReference>
<dbReference type="OrthoDB" id="6353017at2759"/>
<evidence type="ECO:0000259" key="5">
    <source>
        <dbReference type="Pfam" id="PF17135"/>
    </source>
</evidence>
<dbReference type="GO" id="GO:0003729">
    <property type="term" value="F:mRNA binding"/>
    <property type="evidence" value="ECO:0007669"/>
    <property type="project" value="UniProtKB-ARBA"/>
</dbReference>
<dbReference type="Proteomes" id="UP000245207">
    <property type="component" value="Unassembled WGS sequence"/>
</dbReference>
<evidence type="ECO:0000313" key="6">
    <source>
        <dbReference type="EMBL" id="PWA35810.1"/>
    </source>
</evidence>
<dbReference type="AlphaFoldDB" id="A0A2U1KGA3"/>
<dbReference type="EMBL" id="PKPP01019331">
    <property type="protein sequence ID" value="PWA35810.1"/>
    <property type="molecule type" value="Genomic_DNA"/>
</dbReference>
<proteinExistence type="inferred from homology"/>
<organism evidence="6 7">
    <name type="scientific">Artemisia annua</name>
    <name type="common">Sweet wormwood</name>
    <dbReference type="NCBI Taxonomy" id="35608"/>
    <lineage>
        <taxon>Eukaryota</taxon>
        <taxon>Viridiplantae</taxon>
        <taxon>Streptophyta</taxon>
        <taxon>Embryophyta</taxon>
        <taxon>Tracheophyta</taxon>
        <taxon>Spermatophyta</taxon>
        <taxon>Magnoliopsida</taxon>
        <taxon>eudicotyledons</taxon>
        <taxon>Gunneridae</taxon>
        <taxon>Pentapetalae</taxon>
        <taxon>asterids</taxon>
        <taxon>campanulids</taxon>
        <taxon>Asterales</taxon>
        <taxon>Asteraceae</taxon>
        <taxon>Asteroideae</taxon>
        <taxon>Anthemideae</taxon>
        <taxon>Artemisiinae</taxon>
        <taxon>Artemisia</taxon>
    </lineage>
</organism>
<dbReference type="PANTHER" id="PTHR10934:SF2">
    <property type="entry name" value="LARGE RIBOSOMAL SUBUNIT PROTEIN EL18"/>
    <property type="match status" value="1"/>
</dbReference>
<feature type="region of interest" description="Disordered" evidence="4">
    <location>
        <begin position="1"/>
        <end position="23"/>
    </location>
</feature>
<name>A0A2U1KGA3_ARTAN</name>
<evidence type="ECO:0000256" key="1">
    <source>
        <dbReference type="ARBA" id="ARBA00006815"/>
    </source>
</evidence>
<gene>
    <name evidence="6" type="ORF">CTI12_AA604630</name>
</gene>
<feature type="domain" description="Large ribosomal subunit protein uL15/eL18" evidence="5">
    <location>
        <begin position="34"/>
        <end position="154"/>
    </location>
</feature>
<evidence type="ECO:0000256" key="2">
    <source>
        <dbReference type="ARBA" id="ARBA00022980"/>
    </source>
</evidence>
<dbReference type="STRING" id="35608.A0A2U1KGA3"/>
<dbReference type="GO" id="GO:0022625">
    <property type="term" value="C:cytosolic large ribosomal subunit"/>
    <property type="evidence" value="ECO:0007669"/>
    <property type="project" value="TreeGrafter"/>
</dbReference>
<evidence type="ECO:0000256" key="3">
    <source>
        <dbReference type="ARBA" id="ARBA00023274"/>
    </source>
</evidence>
<dbReference type="SUPFAM" id="SSF52080">
    <property type="entry name" value="Ribosomal proteins L15p and L18e"/>
    <property type="match status" value="1"/>
</dbReference>
<keyword evidence="7" id="KW-1185">Reference proteome</keyword>
<accession>A0A2U1KGA3</accession>
<keyword evidence="3" id="KW-0687">Ribonucleoprotein</keyword>
<dbReference type="GO" id="GO:0006412">
    <property type="term" value="P:translation"/>
    <property type="evidence" value="ECO:0007669"/>
    <property type="project" value="InterPro"/>
</dbReference>
<protein>
    <submittedName>
        <fullName evidence="6">Ribosomal protein L18e</fullName>
    </submittedName>
</protein>
<comment type="similarity">
    <text evidence="1">Belongs to the eukaryotic ribosomal protein eL18 family.</text>
</comment>
<feature type="compositionally biased region" description="Polar residues" evidence="4">
    <location>
        <begin position="1"/>
        <end position="19"/>
    </location>
</feature>
<dbReference type="Pfam" id="PF17135">
    <property type="entry name" value="Ribosomal_L18"/>
    <property type="match status" value="1"/>
</dbReference>
<dbReference type="GO" id="GO:0003735">
    <property type="term" value="F:structural constituent of ribosome"/>
    <property type="evidence" value="ECO:0007669"/>
    <property type="project" value="InterPro"/>
</dbReference>
<reference evidence="6 7" key="1">
    <citation type="journal article" date="2018" name="Mol. Plant">
        <title>The genome of Artemisia annua provides insight into the evolution of Asteraceae family and artemisinin biosynthesis.</title>
        <authorList>
            <person name="Shen Q."/>
            <person name="Zhang L."/>
            <person name="Liao Z."/>
            <person name="Wang S."/>
            <person name="Yan T."/>
            <person name="Shi P."/>
            <person name="Liu M."/>
            <person name="Fu X."/>
            <person name="Pan Q."/>
            <person name="Wang Y."/>
            <person name="Lv Z."/>
            <person name="Lu X."/>
            <person name="Zhang F."/>
            <person name="Jiang W."/>
            <person name="Ma Y."/>
            <person name="Chen M."/>
            <person name="Hao X."/>
            <person name="Li L."/>
            <person name="Tang Y."/>
            <person name="Lv G."/>
            <person name="Zhou Y."/>
            <person name="Sun X."/>
            <person name="Brodelius P.E."/>
            <person name="Rose J.K.C."/>
            <person name="Tang K."/>
        </authorList>
    </citation>
    <scope>NUCLEOTIDE SEQUENCE [LARGE SCALE GENOMIC DNA]</scope>
    <source>
        <strain evidence="7">cv. Huhao1</strain>
        <tissue evidence="6">Leaf</tissue>
    </source>
</reference>
<dbReference type="InterPro" id="IPR021131">
    <property type="entry name" value="Ribosomal_uL15/eL18"/>
</dbReference>